<gene>
    <name evidence="2" type="ORF">FVW59_05065</name>
</gene>
<dbReference type="AlphaFoldDB" id="A0A5C8ZZJ3"/>
<feature type="domain" description="2Fe-2S ferredoxin-type" evidence="1">
    <location>
        <begin position="4"/>
        <end position="97"/>
    </location>
</feature>
<dbReference type="SUPFAM" id="SSF54292">
    <property type="entry name" value="2Fe-2S ferredoxin-like"/>
    <property type="match status" value="1"/>
</dbReference>
<dbReference type="InterPro" id="IPR036010">
    <property type="entry name" value="2Fe-2S_ferredoxin-like_sf"/>
</dbReference>
<protein>
    <submittedName>
        <fullName evidence="2">2Fe-2S iron-sulfur cluster binding domain-containing protein</fullName>
    </submittedName>
</protein>
<dbReference type="InterPro" id="IPR012675">
    <property type="entry name" value="Beta-grasp_dom_sf"/>
</dbReference>
<dbReference type="CDD" id="cd00207">
    <property type="entry name" value="fer2"/>
    <property type="match status" value="1"/>
</dbReference>
<dbReference type="OrthoDB" id="9806195at2"/>
<evidence type="ECO:0000313" key="2">
    <source>
        <dbReference type="EMBL" id="TXS93219.1"/>
    </source>
</evidence>
<dbReference type="PROSITE" id="PS51085">
    <property type="entry name" value="2FE2S_FER_2"/>
    <property type="match status" value="1"/>
</dbReference>
<proteinExistence type="predicted"/>
<dbReference type="GO" id="GO:0051536">
    <property type="term" value="F:iron-sulfur cluster binding"/>
    <property type="evidence" value="ECO:0007669"/>
    <property type="project" value="InterPro"/>
</dbReference>
<dbReference type="Gene3D" id="3.10.20.30">
    <property type="match status" value="1"/>
</dbReference>
<accession>A0A5C8ZZJ3</accession>
<dbReference type="RefSeq" id="WP_148063155.1">
    <property type="nucleotide sequence ID" value="NZ_VRYZ01000002.1"/>
</dbReference>
<comment type="caution">
    <text evidence="2">The sequence shown here is derived from an EMBL/GenBank/DDBJ whole genome shotgun (WGS) entry which is preliminary data.</text>
</comment>
<evidence type="ECO:0000259" key="1">
    <source>
        <dbReference type="PROSITE" id="PS51085"/>
    </source>
</evidence>
<keyword evidence="3" id="KW-1185">Reference proteome</keyword>
<dbReference type="Proteomes" id="UP000321933">
    <property type="component" value="Unassembled WGS sequence"/>
</dbReference>
<sequence length="97" mass="10777">MKQYCLALHHDDAELKLRVADNVDLLSAMQAAGLPVRNSCRNSVCRLCRCRLIQGEISYQGRKPCGLLDRHIAEGYILPCIAFASSDLTLDKLSLES</sequence>
<name>A0A5C8ZZJ3_9GAMM</name>
<dbReference type="Pfam" id="PF00111">
    <property type="entry name" value="Fer2"/>
    <property type="match status" value="1"/>
</dbReference>
<evidence type="ECO:0000313" key="3">
    <source>
        <dbReference type="Proteomes" id="UP000321933"/>
    </source>
</evidence>
<reference evidence="2 3" key="1">
    <citation type="submission" date="2019-08" db="EMBL/GenBank/DDBJ databases">
        <title>Parahaliea maris sp. nov., isolated from the surface seawater.</title>
        <authorList>
            <person name="Liu Y."/>
        </authorList>
    </citation>
    <scope>NUCLEOTIDE SEQUENCE [LARGE SCALE GENOMIC DNA]</scope>
    <source>
        <strain evidence="2 3">S2-26</strain>
    </source>
</reference>
<dbReference type="InterPro" id="IPR001041">
    <property type="entry name" value="2Fe-2S_ferredoxin-type"/>
</dbReference>
<organism evidence="2 3">
    <name type="scientific">Parahaliea aestuarii</name>
    <dbReference type="NCBI Taxonomy" id="1852021"/>
    <lineage>
        <taxon>Bacteria</taxon>
        <taxon>Pseudomonadati</taxon>
        <taxon>Pseudomonadota</taxon>
        <taxon>Gammaproteobacteria</taxon>
        <taxon>Cellvibrionales</taxon>
        <taxon>Halieaceae</taxon>
        <taxon>Parahaliea</taxon>
    </lineage>
</organism>
<dbReference type="EMBL" id="VRYZ01000002">
    <property type="protein sequence ID" value="TXS93219.1"/>
    <property type="molecule type" value="Genomic_DNA"/>
</dbReference>